<name>A0A974A584_9BRAD</name>
<protein>
    <submittedName>
        <fullName evidence="5">Helix-turn-helix transcriptional regulator</fullName>
    </submittedName>
</protein>
<evidence type="ECO:0000313" key="6">
    <source>
        <dbReference type="EMBL" id="WXC80978.1"/>
    </source>
</evidence>
<sequence>MLIKRRKLMTVGPIKTDKGEDSVFAHPSFYAEFAPRDDQAAFVDSIYILKDRGRLTESRISFASPLKELAFVFREGDSAGKVVFNEPSLNCRRKGRAFFGWIVGVKLKPNCPGTPSVHNPTIVACRDALARIVRDSPSCFDILDSVDLMLLALARKARPPSILGCDPLDAPHGRVSDLAGHIGKSVRTLQRRVRTSTGCPPKRFLAVQRFRRSVYEIAAGGDGLSGIASDLGFSDQAHLTREFRRHAGVTPGAFRQAWGRPRAQAVRFLQDAERSSRLVMAVWPLGTTTESG</sequence>
<evidence type="ECO:0000313" key="7">
    <source>
        <dbReference type="Proteomes" id="UP001432046"/>
    </source>
</evidence>
<gene>
    <name evidence="5" type="ORF">HAP48_040780</name>
    <name evidence="6" type="ORF">WDK88_04855</name>
</gene>
<dbReference type="InterPro" id="IPR009057">
    <property type="entry name" value="Homeodomain-like_sf"/>
</dbReference>
<dbReference type="Proteomes" id="UP001432046">
    <property type="component" value="Chromosome"/>
</dbReference>
<dbReference type="Pfam" id="PF12833">
    <property type="entry name" value="HTH_18"/>
    <property type="match status" value="1"/>
</dbReference>
<dbReference type="EMBL" id="CP147711">
    <property type="protein sequence ID" value="WXC80978.1"/>
    <property type="molecule type" value="Genomic_DNA"/>
</dbReference>
<keyword evidence="2" id="KW-0238">DNA-binding</keyword>
<dbReference type="PANTHER" id="PTHR46796">
    <property type="entry name" value="HTH-TYPE TRANSCRIPTIONAL ACTIVATOR RHAS-RELATED"/>
    <property type="match status" value="1"/>
</dbReference>
<dbReference type="InterPro" id="IPR018060">
    <property type="entry name" value="HTH_AraC"/>
</dbReference>
<dbReference type="SMART" id="SM00342">
    <property type="entry name" value="HTH_ARAC"/>
    <property type="match status" value="1"/>
</dbReference>
<accession>A0A974A584</accession>
<dbReference type="PROSITE" id="PS01124">
    <property type="entry name" value="HTH_ARAC_FAMILY_2"/>
    <property type="match status" value="1"/>
</dbReference>
<dbReference type="PANTHER" id="PTHR46796:SF15">
    <property type="entry name" value="BLL1074 PROTEIN"/>
    <property type="match status" value="1"/>
</dbReference>
<keyword evidence="7" id="KW-1185">Reference proteome</keyword>
<evidence type="ECO:0000313" key="5">
    <source>
        <dbReference type="EMBL" id="NVI49080.1"/>
    </source>
</evidence>
<evidence type="ECO:0000256" key="3">
    <source>
        <dbReference type="ARBA" id="ARBA00023163"/>
    </source>
</evidence>
<dbReference type="InterPro" id="IPR050204">
    <property type="entry name" value="AraC_XylS_family_regulators"/>
</dbReference>
<reference evidence="5" key="1">
    <citation type="submission" date="2020-06" db="EMBL/GenBank/DDBJ databases">
        <title>Whole Genome Sequence of Bradyrhizobium sp. Strain 1S1.</title>
        <authorList>
            <person name="Bromfield E.S.P."/>
            <person name="Cloutier S."/>
        </authorList>
    </citation>
    <scope>NUCLEOTIDE SEQUENCE [LARGE SCALE GENOMIC DNA]</scope>
    <source>
        <strain evidence="5">1S1</strain>
    </source>
</reference>
<feature type="domain" description="HTH araC/xylS-type" evidence="4">
    <location>
        <begin position="174"/>
        <end position="257"/>
    </location>
</feature>
<proteinExistence type="predicted"/>
<organism evidence="5">
    <name type="scientific">Bradyrhizobium septentrionale</name>
    <dbReference type="NCBI Taxonomy" id="1404411"/>
    <lineage>
        <taxon>Bacteria</taxon>
        <taxon>Pseudomonadati</taxon>
        <taxon>Pseudomonadota</taxon>
        <taxon>Alphaproteobacteria</taxon>
        <taxon>Hyphomicrobiales</taxon>
        <taxon>Nitrobacteraceae</taxon>
        <taxon>Bradyrhizobium</taxon>
    </lineage>
</organism>
<dbReference type="GO" id="GO:0003700">
    <property type="term" value="F:DNA-binding transcription factor activity"/>
    <property type="evidence" value="ECO:0007669"/>
    <property type="project" value="InterPro"/>
</dbReference>
<dbReference type="RefSeq" id="WP_166213892.1">
    <property type="nucleotide sequence ID" value="NZ_CP088285.1"/>
</dbReference>
<keyword evidence="1" id="KW-0805">Transcription regulation</keyword>
<dbReference type="SUPFAM" id="SSF46689">
    <property type="entry name" value="Homeodomain-like"/>
    <property type="match status" value="1"/>
</dbReference>
<evidence type="ECO:0000259" key="4">
    <source>
        <dbReference type="PROSITE" id="PS01124"/>
    </source>
</evidence>
<dbReference type="AlphaFoldDB" id="A0A974A584"/>
<dbReference type="EMBL" id="JAAOLE020000001">
    <property type="protein sequence ID" value="NVI49080.1"/>
    <property type="molecule type" value="Genomic_DNA"/>
</dbReference>
<keyword evidence="3" id="KW-0804">Transcription</keyword>
<evidence type="ECO:0000256" key="1">
    <source>
        <dbReference type="ARBA" id="ARBA00023015"/>
    </source>
</evidence>
<evidence type="ECO:0000256" key="2">
    <source>
        <dbReference type="ARBA" id="ARBA00023125"/>
    </source>
</evidence>
<reference evidence="6" key="3">
    <citation type="submission" date="2024-03" db="EMBL/GenBank/DDBJ databases">
        <authorList>
            <person name="Bromfield E.S.P."/>
            <person name="Cloutier S."/>
        </authorList>
    </citation>
    <scope>NUCLEOTIDE SEQUENCE</scope>
    <source>
        <strain evidence="6">5S5</strain>
    </source>
</reference>
<dbReference type="Gene3D" id="1.10.10.60">
    <property type="entry name" value="Homeodomain-like"/>
    <property type="match status" value="1"/>
</dbReference>
<reference evidence="6" key="2">
    <citation type="journal article" date="2021" name="Int. J. Syst. Evol. Microbiol.">
        <title>Bradyrhizobium septentrionale sp. nov. (sv. septentrionale) and Bradyrhizobium quebecense sp. nov. (sv. septentrionale) associated with legumes native to Canada possess rearranged symbiosis genes and numerous insertion sequences.</title>
        <authorList>
            <person name="Bromfield E.S.P."/>
            <person name="Cloutier S."/>
        </authorList>
    </citation>
    <scope>NUCLEOTIDE SEQUENCE</scope>
    <source>
        <strain evidence="6">5S5</strain>
    </source>
</reference>
<dbReference type="GO" id="GO:0043565">
    <property type="term" value="F:sequence-specific DNA binding"/>
    <property type="evidence" value="ECO:0007669"/>
    <property type="project" value="InterPro"/>
</dbReference>